<feature type="transmembrane region" description="Helical" evidence="2">
    <location>
        <begin position="41"/>
        <end position="59"/>
    </location>
</feature>
<feature type="transmembrane region" description="Helical" evidence="2">
    <location>
        <begin position="113"/>
        <end position="130"/>
    </location>
</feature>
<keyword evidence="2" id="KW-0812">Transmembrane</keyword>
<keyword evidence="2" id="KW-1133">Transmembrane helix</keyword>
<evidence type="ECO:0000313" key="4">
    <source>
        <dbReference type="Proteomes" id="UP000295621"/>
    </source>
</evidence>
<feature type="transmembrane region" description="Helical" evidence="2">
    <location>
        <begin position="151"/>
        <end position="174"/>
    </location>
</feature>
<protein>
    <submittedName>
        <fullName evidence="3">Uncharacterized protein</fullName>
    </submittedName>
</protein>
<gene>
    <name evidence="3" type="ORF">E1212_27230</name>
</gene>
<evidence type="ECO:0000256" key="1">
    <source>
        <dbReference type="SAM" id="MobiDB-lite"/>
    </source>
</evidence>
<evidence type="ECO:0000256" key="2">
    <source>
        <dbReference type="SAM" id="Phobius"/>
    </source>
</evidence>
<name>A0A4R4RD61_9ACTN</name>
<feature type="transmembrane region" description="Helical" evidence="2">
    <location>
        <begin position="324"/>
        <end position="343"/>
    </location>
</feature>
<dbReference type="EMBL" id="SMKL01000102">
    <property type="protein sequence ID" value="TDC46303.1"/>
    <property type="molecule type" value="Genomic_DNA"/>
</dbReference>
<feature type="transmembrane region" description="Helical" evidence="2">
    <location>
        <begin position="370"/>
        <end position="392"/>
    </location>
</feature>
<keyword evidence="2" id="KW-0472">Membrane</keyword>
<dbReference type="OrthoDB" id="3463898at2"/>
<feature type="transmembrane region" description="Helical" evidence="2">
    <location>
        <begin position="412"/>
        <end position="430"/>
    </location>
</feature>
<dbReference type="Proteomes" id="UP000295621">
    <property type="component" value="Unassembled WGS sequence"/>
</dbReference>
<feature type="transmembrane region" description="Helical" evidence="2">
    <location>
        <begin position="186"/>
        <end position="217"/>
    </location>
</feature>
<proteinExistence type="predicted"/>
<feature type="region of interest" description="Disordered" evidence="1">
    <location>
        <begin position="1"/>
        <end position="32"/>
    </location>
</feature>
<organism evidence="3 4">
    <name type="scientific">Jiangella ureilytica</name>
    <dbReference type="NCBI Taxonomy" id="2530374"/>
    <lineage>
        <taxon>Bacteria</taxon>
        <taxon>Bacillati</taxon>
        <taxon>Actinomycetota</taxon>
        <taxon>Actinomycetes</taxon>
        <taxon>Jiangellales</taxon>
        <taxon>Jiangellaceae</taxon>
        <taxon>Jiangella</taxon>
    </lineage>
</organism>
<feature type="transmembrane region" description="Helical" evidence="2">
    <location>
        <begin position="594"/>
        <end position="616"/>
    </location>
</feature>
<reference evidence="3 4" key="1">
    <citation type="submission" date="2019-02" db="EMBL/GenBank/DDBJ databases">
        <title>Draft genome sequences of novel Actinobacteria.</title>
        <authorList>
            <person name="Sahin N."/>
            <person name="Ay H."/>
            <person name="Saygin H."/>
        </authorList>
    </citation>
    <scope>NUCLEOTIDE SEQUENCE [LARGE SCALE GENOMIC DNA]</scope>
    <source>
        <strain evidence="3 4">KC603</strain>
    </source>
</reference>
<feature type="transmembrane region" description="Helical" evidence="2">
    <location>
        <begin position="293"/>
        <end position="312"/>
    </location>
</feature>
<dbReference type="AlphaFoldDB" id="A0A4R4RD61"/>
<evidence type="ECO:0000313" key="3">
    <source>
        <dbReference type="EMBL" id="TDC46303.1"/>
    </source>
</evidence>
<sequence>MSAPQRDLPATSYTIPAQRPAPADLPPDSGARHRKAHRGDWILLTWCVLLAAAVLGPLARPGFVLSYDMVAVPDQALLPSSAGLSSAMPRAVPLDAAVALADDLLTGQVLQKLALAAIVLGAALGAGLALPKVRTGTRLVAASVYSWNAYVFERLVVGHWPTLIAYAALPWLLILGRRVRQGSTTAVAPGLLLVAVASLTPTGGLLAAALFGALVLAPGGRHSRLTRTISTMAVLALQAPWVVPSVLRPDPAVSDPAGVAAFAAASDSPLGLVGSVLTLGGIWNEGAVPGSRSLPSALALTAVLLVLAVVGATELRRHLGRAELAVLGGLAGAGLVVAFSSALPGGDTVLEWLVSEVPGGGLIRDGQKFLAWYALLVALAAAAGAARLARAVTNRTPGSAPTRRAGDPSSRAGYAAGIMLAAALVPVAALPDLAWGAAGRLEPSRYPAEWSDVRATLRTATAGGAEGHVVVLPYQPFRRFPWAGDRTVLDPAPRFLGIEAVVPDALPVGGAVIAGEDRRAEEVAAALEDPDAAAARLAALGVGWVAVERDTPGDLPGGLLESLESVETNGTLDLYRIPGEIGTWTRIPPAPPVIVAHIVFSVILVVASADVARNAFLRRRRSLRSQVS</sequence>
<dbReference type="RefSeq" id="WP_131988375.1">
    <property type="nucleotide sequence ID" value="NZ_SMKL01000102.1"/>
</dbReference>
<comment type="caution">
    <text evidence="3">The sequence shown here is derived from an EMBL/GenBank/DDBJ whole genome shotgun (WGS) entry which is preliminary data.</text>
</comment>
<accession>A0A4R4RD61</accession>
<keyword evidence="4" id="KW-1185">Reference proteome</keyword>